<reference evidence="1 2" key="1">
    <citation type="submission" date="2023-05" db="EMBL/GenBank/DDBJ databases">
        <title>Sequencing and Assembly of Streptomyces sp. NP73.</title>
        <authorList>
            <person name="Konwar A.N."/>
            <person name="Saikia K."/>
            <person name="Thakur D."/>
        </authorList>
    </citation>
    <scope>NUCLEOTIDE SEQUENCE [LARGE SCALE GENOMIC DNA]</scope>
    <source>
        <strain evidence="1 2">NP73</strain>
    </source>
</reference>
<evidence type="ECO:0008006" key="3">
    <source>
        <dbReference type="Google" id="ProtNLM"/>
    </source>
</evidence>
<proteinExistence type="predicted"/>
<dbReference type="Proteomes" id="UP001223390">
    <property type="component" value="Unassembled WGS sequence"/>
</dbReference>
<dbReference type="RefSeq" id="WP_285341711.1">
    <property type="nucleotide sequence ID" value="NZ_JASITI010000010.1"/>
</dbReference>
<evidence type="ECO:0000313" key="1">
    <source>
        <dbReference type="EMBL" id="MDK9496164.1"/>
    </source>
</evidence>
<keyword evidence="2" id="KW-1185">Reference proteome</keyword>
<dbReference type="EMBL" id="JASITI010000010">
    <property type="protein sequence ID" value="MDK9496164.1"/>
    <property type="molecule type" value="Genomic_DNA"/>
</dbReference>
<dbReference type="SUPFAM" id="SSF48371">
    <property type="entry name" value="ARM repeat"/>
    <property type="match status" value="1"/>
</dbReference>
<dbReference type="Gene3D" id="1.25.10.10">
    <property type="entry name" value="Leucine-rich Repeat Variant"/>
    <property type="match status" value="1"/>
</dbReference>
<dbReference type="InterPro" id="IPR011989">
    <property type="entry name" value="ARM-like"/>
</dbReference>
<comment type="caution">
    <text evidence="1">The sequence shown here is derived from an EMBL/GenBank/DDBJ whole genome shotgun (WGS) entry which is preliminary data.</text>
</comment>
<protein>
    <recommendedName>
        <fullName evidence="3">PBS lyase</fullName>
    </recommendedName>
</protein>
<name>A0ABT7GRD1_9ACTN</name>
<sequence>MELPTALAGLDAHPWATVNHAYGPAEDLPDLLRAFAEGGEDAEEALEELYSSIVHQGTVYAASVDAVPYLARIAASGRQTVDALRLLGCLAESEDEHDVEPGAVRAAVTAQLPLLIPLLADEDAAVRQAAGWTVGHTRDTRTALPAVRSRLAAETEPVVRAELLTAYSRLDRAGAGAEARALLGPDTPAPLRLAAVFAALGPDQPWLAEHHDALLSLLPARETAAAGYADEHRDPLGAIVEILLGRDTDTDRESALALLDVALRDERPDVRAEALWAADRACMLSRSAPQRLVPALAPLAADWAADRLLGKIGPAAAEAAPLLAELAAQPDDEAADQALAALVLVAPQTAAPLLARALGRRPYAMQCATGSHSPADVPFPFDAELLAAVRARLAAKALEEPEGRKDCGCPTTADHNDTAGLVHLLRLWGPRAVEALPELCAVLPRFHYAATAITSVAAGLGPEQREQAATALRADAGKLFVAQALHEVTGETGPLFAAAEAALATGVRGCVEGANALAELGPAAAPIVPALRAALGRTSDRDTTAEIDADLALALALWRITGEASEVVPVLASVFDRCEGQQWSHWTTSHAAREIAVLGPAGRPLTGRLHALLDDPAQAPSAVLGLLAVADPADLDHARLVEAALHSAETRADLKGACDALQALGSAALTPEQHDRLAALAGGDRRLVLYGSDHAMIREDEQLRSALTSALPETAARDTAGAS</sequence>
<evidence type="ECO:0000313" key="2">
    <source>
        <dbReference type="Proteomes" id="UP001223390"/>
    </source>
</evidence>
<gene>
    <name evidence="1" type="ORF">QEZ40_000506</name>
</gene>
<organism evidence="1 2">
    <name type="scientific">Streptomyces katrae</name>
    <dbReference type="NCBI Taxonomy" id="68223"/>
    <lineage>
        <taxon>Bacteria</taxon>
        <taxon>Bacillati</taxon>
        <taxon>Actinomycetota</taxon>
        <taxon>Actinomycetes</taxon>
        <taxon>Kitasatosporales</taxon>
        <taxon>Streptomycetaceae</taxon>
        <taxon>Streptomyces</taxon>
    </lineage>
</organism>
<dbReference type="InterPro" id="IPR016024">
    <property type="entry name" value="ARM-type_fold"/>
</dbReference>
<accession>A0ABT7GRD1</accession>